<dbReference type="InterPro" id="IPR045581">
    <property type="entry name" value="DNAPKcs_CC5"/>
</dbReference>
<dbReference type="InterPro" id="IPR003152">
    <property type="entry name" value="FATC_dom"/>
</dbReference>
<keyword evidence="6" id="KW-0597">Phosphoprotein</keyword>
<dbReference type="CDD" id="cd05172">
    <property type="entry name" value="PIKKc_DNA-PK"/>
    <property type="match status" value="1"/>
</dbReference>
<dbReference type="SUPFAM" id="SSF56112">
    <property type="entry name" value="Protein kinase-like (PK-like)"/>
    <property type="match status" value="1"/>
</dbReference>
<dbReference type="GeneID" id="117232388"/>
<evidence type="ECO:0000256" key="10">
    <source>
        <dbReference type="ARBA" id="ARBA00022777"/>
    </source>
</evidence>
<evidence type="ECO:0000256" key="4">
    <source>
        <dbReference type="ARBA" id="ARBA00018077"/>
    </source>
</evidence>
<evidence type="ECO:0000259" key="14">
    <source>
        <dbReference type="PROSITE" id="PS50290"/>
    </source>
</evidence>
<keyword evidence="12" id="KW-0234">DNA repair</keyword>
<dbReference type="Gene3D" id="1.10.1070.11">
    <property type="entry name" value="Phosphatidylinositol 3-/4-kinase, catalytic domain"/>
    <property type="match status" value="1"/>
</dbReference>
<evidence type="ECO:0000313" key="17">
    <source>
        <dbReference type="Proteomes" id="UP000504631"/>
    </source>
</evidence>
<keyword evidence="13" id="KW-0539">Nucleus</keyword>
<proteinExistence type="inferred from homology"/>
<accession>A0A6J3K614</accession>
<dbReference type="InterPro" id="IPR003151">
    <property type="entry name" value="PIK-rel_kinase_FAT"/>
</dbReference>
<dbReference type="SMART" id="SM01343">
    <property type="entry name" value="FATC"/>
    <property type="match status" value="1"/>
</dbReference>
<dbReference type="Pfam" id="PF20502">
    <property type="entry name" value="DNAPKcs_CC1-2"/>
    <property type="match status" value="1"/>
</dbReference>
<dbReference type="PANTHER" id="PTHR11139:SF68">
    <property type="entry name" value="DNA-DEPENDENT PROTEIN KINASE CATALYTIC SUBUNIT"/>
    <property type="match status" value="1"/>
</dbReference>
<keyword evidence="5" id="KW-0723">Serine/threonine-protein kinase</keyword>
<evidence type="ECO:0000313" key="18">
    <source>
        <dbReference type="RefSeq" id="XP_033347634.1"/>
    </source>
</evidence>
<dbReference type="PROSITE" id="PS51190">
    <property type="entry name" value="FATC"/>
    <property type="match status" value="1"/>
</dbReference>
<evidence type="ECO:0000259" key="16">
    <source>
        <dbReference type="PROSITE" id="PS51190"/>
    </source>
</evidence>
<comment type="similarity">
    <text evidence="2">Belongs to the PI3/PI4-kinase family.</text>
</comment>
<dbReference type="Proteomes" id="UP000504631">
    <property type="component" value="Unplaced"/>
</dbReference>
<dbReference type="InterPro" id="IPR011009">
    <property type="entry name" value="Kinase-like_dom_sf"/>
</dbReference>
<dbReference type="PROSITE" id="PS50290">
    <property type="entry name" value="PI3_4_KINASE_3"/>
    <property type="match status" value="1"/>
</dbReference>
<dbReference type="InterPro" id="IPR037706">
    <property type="entry name" value="DNA-PK_dom"/>
</dbReference>
<dbReference type="Pfam" id="PF02260">
    <property type="entry name" value="FATC"/>
    <property type="match status" value="1"/>
</dbReference>
<feature type="domain" description="FAT" evidence="15">
    <location>
        <begin position="2667"/>
        <end position="3284"/>
    </location>
</feature>
<dbReference type="Pfam" id="PF08163">
    <property type="entry name" value="DNAPKcs_CC3"/>
    <property type="match status" value="1"/>
</dbReference>
<feature type="domain" description="FATC" evidence="16">
    <location>
        <begin position="3814"/>
        <end position="3846"/>
    </location>
</feature>
<dbReference type="InterPro" id="IPR012582">
    <property type="entry name" value="DNAPKcs_CC3"/>
</dbReference>
<dbReference type="PROSITE" id="PS00916">
    <property type="entry name" value="PI3_4_KINASE_2"/>
    <property type="match status" value="1"/>
</dbReference>
<feature type="domain" description="PI3K/PI4K catalytic" evidence="14">
    <location>
        <begin position="3451"/>
        <end position="3781"/>
    </location>
</feature>
<evidence type="ECO:0000256" key="11">
    <source>
        <dbReference type="ARBA" id="ARBA00022840"/>
    </source>
</evidence>
<dbReference type="Pfam" id="PF02259">
    <property type="entry name" value="FAT"/>
    <property type="match status" value="1"/>
</dbReference>
<dbReference type="InterPro" id="IPR000403">
    <property type="entry name" value="PI3/4_kinase_cat_dom"/>
</dbReference>
<evidence type="ECO:0000256" key="1">
    <source>
        <dbReference type="ARBA" id="ARBA00004604"/>
    </source>
</evidence>
<evidence type="ECO:0000256" key="3">
    <source>
        <dbReference type="ARBA" id="ARBA00012513"/>
    </source>
</evidence>
<gene>
    <name evidence="18" type="primary">LOC117232388</name>
</gene>
<dbReference type="PANTHER" id="PTHR11139">
    <property type="entry name" value="ATAXIA TELANGIECTASIA MUTATED ATM -RELATED"/>
    <property type="match status" value="1"/>
</dbReference>
<dbReference type="InterPro" id="IPR046804">
    <property type="entry name" value="DNA-PKcs_N"/>
</dbReference>
<dbReference type="InterPro" id="IPR018936">
    <property type="entry name" value="PI3/4_kinase_CS"/>
</dbReference>
<sequence>MESFKAFMGIFERAVTERNSTNLTEILKDSKKYFQNIAKDDSELMLSILFDEKKGLLSFLNNELGKYKPEKGFDTAVKEAFHLLEFIIEQFCDIFIPYIVGTKNVCQRALKTRCSALIQNAACSTFNMLIANFEEYEIELDKTVKEFVSLFRFVNIKERSLLFSVLGTIAKHCPEVSEAQEYHIIFQQLRNDFIKQYNPQTMSHSLDVFQVYLDAFSNILTRLTEKIEKKYYKELYTWVKELSNPQKYSVKKVSMRSAINLLSRHIDLFGDLVYCDYKYWYDLLTNVAQDKNVKCSQCGQYALRKFYRVIGHILKHKSSEGDKAIFLYFKNLFEEQLKSSHHVNSNMLCYIIYGFSQIAAPCKIYLTNNDVKNMFSLIANCAMSLCSRDDIEKIHLESICNYQEALSEIILHTSDLSIDQINIITKLSILLIKRFPEFPVSNQNFAVSLLVNTIVNIMTINRDLLDEFLYNLIYNGVVWTSLHTLFVDAELQRGLNNLSERPLCYKDYLPLWLQLLDQNKYCKDFKYSRETVQYVIDSTMHVGIALIDKLNLCTKTKEDNIFSDVAFSQIAENEADFRTFVNIVDLYVDIINSLDTSLFINTIHKFLLKVISKSHKNHLVSGFYKLVHAISKHICELSSDEIETETLEMLNKYIMNVLNLIPTFSNELLTTCVHLILDVPMLYVENILNSTIPTFKIAFTVGISDFELACKALNTLEKWTNHFDNEITAMFLQEIVPFLEPYLHSGESSVEFLQDIIKTERKVIKRIILRDDENTLERFQMRVLLFIASLDTNIIMDFIYKKSMNTGATWDKKDLLKYSLTFSDTQVDIHFDKILPRIILLAQNSGDRRTKVIACEVLHSIVMYVLGKTSQYLVSNPDRFVSLYTMLCPALLNLGCDYEEAARQIFYPLMLQLTHWLSSKFMLESLTTTYFLDLLFKGLCDEANSSLREFSGICLSEFIKWSIKQSDNAAISQSNIYKVINKITNFALHPSTSKRIAGATAFNHIYSILREDEKTVSIYWLEILYSFIKSLDGCSDPSIINALNHVERVLIAKKNLLNAEHHNRRKPYEFEGSTLVDAVKWLLTQCGCLDQHCRIKCMELVVKLSEHVADCDSAKTIINNYIDTYGIETFNSIILSQLPKIENLPVNGILPFLRSLDCYIWLIKGDLLNMQCLFDNSNSQKDEIFNCARNFIHVMNRIKIENKEDNLIILSKEIEDLQTLQCKAILNIFDFTQILLNFDGNFIPDFFFNKDFFELIAKCIMCPQVIGFDLKNLEITEELFVIMGNLLQSIMHKNNISLLHLLKCELLIYVEKHIYDFVVLDNIIYGKKNFTELKQYVRGLSFLDRRNILNQLDKMKELINRQDTVTRIFKALVRESLGELIYVTIKPSAKDYLEILMEFSLIHYEFSMTRMLIEFIENDTMLGSGDKKIKHGVYFFSTFKCEIFRYILKDIEKSIEIFNDLLQRDPSTLLMIMEQLFLFVQRYKKEFHDCVEVLVDTVIKKFTIFESVINNLEDRRQKLINILGIAVHLKHKPIEVSSLSKDFYMWILNQLMDNLDIEYKIYILHNFLVCLTDMTDTKPEVLVILRNLKNNRLDVCPNDFSQKNVKALKITNCFHKLVMLLPVTKSVIVFETIILFATGIAKYLCNETTNEYLQKYFDSITTDCTVKSLQAAYKLFMNLTNERFDVLQRFLLPSFEFCKTTEINKFFETNIKEIYTVICQSLVGGTSDIKQLMVSKIGCYDLVAIMFAKLQIWDIDNAESVITRNAIDNVVTGKELLHSLYSNALNVRMLRTHEPELKETTRLLHCSAYNCSIAIVSNIKKDEDAYASIFIENRKKEQLIWENIVDCQKQYNFQQTVAENPKYRKRLVNIRKRIKQRQASSHYSYIYSYDLSSCSLTEDINAYDFNETIIRNKHDSTDKKESMSLTFENDELNNHECMASICGVLSHMIEEKISVPPTDDTITVPKWLKCFLSSFTTTNYNNVRLFMLKVILNMQTVFQPYAKFFLQPIMHATYSYLKRNQLNYIIVDVIEMLIDWQTSSQRLNESTFNQNKDEIQQLWETLIQKVIVTKTEKISKSIYNYNMNMVKTVLEVWHPYLKLPKNLSDKMSTAPGATVYLILICFINGMGLDIIQRNDILEFLERSLKKWQDDEETILQCCECYGLILKSLNDDNTLANKRCAIIDTIRSILRQMQTKCENRQMKCIRALCKNYPIAAMDYFDFVKRSVFRVDFQGKSNGLEIFLLCIPNFTTDQIVKELAHMKLHDLLTNKILPCEKITLKIIHSLVYVLPPPNILSFITLVPPYTKHKLSEYREIAYSIFINIYKKYAGDSSGNNEIKELMQISKEILLNGILDPTETLQEMILNFWTQDAKLTNTCKERLLEAVDIYTPNADQNFLPFIFLLITDLIKKSNNYTQKIFEPLHDCSYRDYKIALLWRTKNFGSKAPLFAPSLASQMNQTFTQMNTTLSYMSFDSTYTTSHNSQLMLQATQELDFEPTYVNDTSITMSINLGEDNAFEVPKVPQPAYNKKSKRFLSSASDISAAIRQKEIKRNIQHAEMIKDEGVRQRSSVKLYRKYRIGDFPDIEISHATLIEPLQQLAKNDQLICKDLIVNIVCSLIENCRQSSFIGKLVDSMEHIMENEQNSNSTITAILEILLNASITDCSPEIITKASRSNSLNFLGSLVLEENLIHETNIYRPLKKKIRRKHADDSSSKWLLLTNLYKSMNDVDTVLSIFQNHITNKDMQIASFAQVSNKWERAKLAYEEAYGTESELMKEHCLQGLFECLSNLCSWHEIDRHIKGKLDRNLDNIWNNPWKDWMFPWVFDVHVRKLINEDNTEEFQNDFKIMESWLNDTTKIKHMKRFFGEECSIFFLHNQLEVAREFLLNSSDEIREQWIRLHPLSTQLRICKLQKLRIINDVNKFIKILKSAESSRDLNEILKFWDNSMPSSLDAILPWDKLTSYRTYFINKLLDDKLKEWNESLIQNDSDSNPDENENSITYRLRTIIFDMRLKMVEASINQKNKYIAKNYLRQVEQSVEAPSIFFNEFLLFCGKLKYLMGDIETDMKKKLSHYSSSWKHCHDLLRQNSIVDTTNVSSRKQISMIASKIIKFSEENETFAELLRENTIILKEINAENNELSSIRNTLETYSFNNLKTCCDMTTKNIKECYFSLAKYCYDRLLHDTHDIQLSKEFIHSILKAMSYGSLEAAHYFPCLLKPEYFNDQETKDIFMKEIENIQIWLFLSWQAQLFSHLGTSIAPLIIPVLKRIVETYPNAVIYTFRLTMETNPALLNETSTYEIRQILYNRPEIDRFLTALHYVVKPELYLRHYLIELRKNLSLGTATAIDIFLKKVYPNLRENKHDPKPGNIFNKIASYKNMIKELENKKTEEIKLCVDRIIERIKISLIKKDNNKNRLQDYSPWLCNFPERDVEIPGQYTGNRKPMPQYHAKILKFDSNIRVMWSMRKPIRITMIGNDAKDYHFLTKFGEDLRQDQRLQQLFTIMNKTLQIDAACRQRQLSIDTYQVIPLSKTVGLIQWVDNTRSLQELINFTLSKQEIERHDSISKLYQEWIQNVAPSKQLHEKYKEAIVKYNASEVTNKMNEFIGKTEWNSLRKTLTVLCPSIESFITMRRNFITSYATMCIAHWILGIGDRHLENTLIVIDSGRCLGIDFGLAFDAGVDQRIPELMPFRLTPQILGLLKPFTEKDLLKTIMIHTLQAVRNDQGPILSCMDVFVHEPLNWTEHVNKALRDSEEDVIDVKWVPIRKIEAVTKKLNGIKPSLITLDQLKEQHHDKYFDRYYAIVTGDDDIKRTRAKLNGFLTPEEQIECLLDQATDLNILGRTHVGWKPWL</sequence>
<evidence type="ECO:0000256" key="6">
    <source>
        <dbReference type="ARBA" id="ARBA00022553"/>
    </source>
</evidence>
<dbReference type="InterPro" id="IPR046803">
    <property type="entry name" value="DNAPKcs_CC1-2"/>
</dbReference>
<protein>
    <recommendedName>
        <fullName evidence="4">DNA-dependent protein kinase catalytic subunit</fullName>
        <ecNumber evidence="3">2.7.11.1</ecNumber>
    </recommendedName>
</protein>
<dbReference type="RefSeq" id="XP_033347634.1">
    <property type="nucleotide sequence ID" value="XM_033491743.1"/>
</dbReference>
<evidence type="ECO:0000256" key="8">
    <source>
        <dbReference type="ARBA" id="ARBA00022741"/>
    </source>
</evidence>
<evidence type="ECO:0000256" key="13">
    <source>
        <dbReference type="ARBA" id="ARBA00023242"/>
    </source>
</evidence>
<keyword evidence="17" id="KW-1185">Reference proteome</keyword>
<comment type="subcellular location">
    <subcellularLocation>
        <location evidence="1">Nucleus</location>
        <location evidence="1">Nucleolus</location>
    </subcellularLocation>
</comment>
<evidence type="ECO:0000256" key="9">
    <source>
        <dbReference type="ARBA" id="ARBA00022763"/>
    </source>
</evidence>
<evidence type="ECO:0000256" key="2">
    <source>
        <dbReference type="ARBA" id="ARBA00011031"/>
    </source>
</evidence>
<dbReference type="SUPFAM" id="SSF48371">
    <property type="entry name" value="ARM repeat"/>
    <property type="match status" value="1"/>
</dbReference>
<dbReference type="SMART" id="SM01344">
    <property type="entry name" value="NUC194"/>
    <property type="match status" value="1"/>
</dbReference>
<reference evidence="18" key="1">
    <citation type="submission" date="2025-08" db="UniProtKB">
        <authorList>
            <consortium name="RefSeq"/>
        </authorList>
    </citation>
    <scope>IDENTIFICATION</scope>
    <source>
        <tissue evidence="18">Muscle</tissue>
    </source>
</reference>
<dbReference type="PROSITE" id="PS51189">
    <property type="entry name" value="FAT"/>
    <property type="match status" value="1"/>
</dbReference>
<evidence type="ECO:0000256" key="7">
    <source>
        <dbReference type="ARBA" id="ARBA00022679"/>
    </source>
</evidence>
<dbReference type="Pfam" id="PF20500">
    <property type="entry name" value="DNA-PKcs_N"/>
    <property type="match status" value="1"/>
</dbReference>
<dbReference type="GO" id="GO:0004677">
    <property type="term" value="F:DNA-dependent protein kinase activity"/>
    <property type="evidence" value="ECO:0007669"/>
    <property type="project" value="InterPro"/>
</dbReference>
<dbReference type="InterPro" id="IPR014009">
    <property type="entry name" value="PIK_FAT"/>
</dbReference>
<dbReference type="SMART" id="SM00146">
    <property type="entry name" value="PI3Kc"/>
    <property type="match status" value="1"/>
</dbReference>
<keyword evidence="8" id="KW-0547">Nucleotide-binding</keyword>
<dbReference type="Pfam" id="PF19704">
    <property type="entry name" value="DNAPKcs_CC5"/>
    <property type="match status" value="2"/>
</dbReference>
<dbReference type="Gene3D" id="3.30.1010.10">
    <property type="entry name" value="Phosphatidylinositol 3-kinase Catalytic Subunit, Chain A, domain 4"/>
    <property type="match status" value="1"/>
</dbReference>
<dbReference type="GO" id="GO:0005730">
    <property type="term" value="C:nucleolus"/>
    <property type="evidence" value="ECO:0007669"/>
    <property type="project" value="UniProtKB-SubCell"/>
</dbReference>
<dbReference type="GO" id="GO:0000723">
    <property type="term" value="P:telomere maintenance"/>
    <property type="evidence" value="ECO:0007669"/>
    <property type="project" value="TreeGrafter"/>
</dbReference>
<evidence type="ECO:0000256" key="12">
    <source>
        <dbReference type="ARBA" id="ARBA00023204"/>
    </source>
</evidence>
<organism evidence="17 18">
    <name type="scientific">Bombus vosnesenskii</name>
    <dbReference type="NCBI Taxonomy" id="207650"/>
    <lineage>
        <taxon>Eukaryota</taxon>
        <taxon>Metazoa</taxon>
        <taxon>Ecdysozoa</taxon>
        <taxon>Arthropoda</taxon>
        <taxon>Hexapoda</taxon>
        <taxon>Insecta</taxon>
        <taxon>Pterygota</taxon>
        <taxon>Neoptera</taxon>
        <taxon>Endopterygota</taxon>
        <taxon>Hymenoptera</taxon>
        <taxon>Apocrita</taxon>
        <taxon>Aculeata</taxon>
        <taxon>Apoidea</taxon>
        <taxon>Anthophila</taxon>
        <taxon>Apidae</taxon>
        <taxon>Bombus</taxon>
        <taxon>Pyrobombus</taxon>
    </lineage>
</organism>
<keyword evidence="7" id="KW-0808">Transferase</keyword>
<dbReference type="InterPro" id="IPR050517">
    <property type="entry name" value="DDR_Repair_Kinase"/>
</dbReference>
<evidence type="ECO:0000256" key="5">
    <source>
        <dbReference type="ARBA" id="ARBA00022527"/>
    </source>
</evidence>
<dbReference type="InterPro" id="IPR016024">
    <property type="entry name" value="ARM-type_fold"/>
</dbReference>
<keyword evidence="9" id="KW-0227">DNA damage</keyword>
<dbReference type="InterPro" id="IPR036940">
    <property type="entry name" value="PI3/4_kinase_cat_sf"/>
</dbReference>
<dbReference type="KEGG" id="bvk:117232388"/>
<keyword evidence="11" id="KW-0067">ATP-binding</keyword>
<dbReference type="GO" id="GO:0006303">
    <property type="term" value="P:double-strand break repair via nonhomologous end joining"/>
    <property type="evidence" value="ECO:0007669"/>
    <property type="project" value="InterPro"/>
</dbReference>
<dbReference type="EC" id="2.7.11.1" evidence="3"/>
<evidence type="ECO:0000259" key="15">
    <source>
        <dbReference type="PROSITE" id="PS51189"/>
    </source>
</evidence>
<dbReference type="GO" id="GO:0005524">
    <property type="term" value="F:ATP binding"/>
    <property type="evidence" value="ECO:0007669"/>
    <property type="project" value="UniProtKB-KW"/>
</dbReference>
<keyword evidence="10" id="KW-0418">Kinase</keyword>
<dbReference type="Pfam" id="PF00454">
    <property type="entry name" value="PI3_PI4_kinase"/>
    <property type="match status" value="1"/>
</dbReference>
<name>A0A6J3K614_9HYME</name>